<keyword evidence="3 7" id="KW-0378">Hydrolase</keyword>
<dbReference type="CDD" id="cd16147">
    <property type="entry name" value="G6S"/>
    <property type="match status" value="1"/>
</dbReference>
<comment type="caution">
    <text evidence="7">The sequence shown here is derived from an EMBL/GenBank/DDBJ whole genome shotgun (WGS) entry which is preliminary data.</text>
</comment>
<organism evidence="7 8">
    <name type="scientific">Aureococcus anophagefferens</name>
    <name type="common">Harmful bloom alga</name>
    <dbReference type="NCBI Taxonomy" id="44056"/>
    <lineage>
        <taxon>Eukaryota</taxon>
        <taxon>Sar</taxon>
        <taxon>Stramenopiles</taxon>
        <taxon>Ochrophyta</taxon>
        <taxon>Pelagophyceae</taxon>
        <taxon>Pelagomonadales</taxon>
        <taxon>Pelagomonadaceae</taxon>
        <taxon>Aureococcus</taxon>
    </lineage>
</organism>
<dbReference type="PANTHER" id="PTHR43108:SF8">
    <property type="entry name" value="SD21168P"/>
    <property type="match status" value="1"/>
</dbReference>
<dbReference type="InterPro" id="IPR012251">
    <property type="entry name" value="GlcNAc_6-SO4ase"/>
</dbReference>
<feature type="domain" description="Sulfatase N-terminal" evidence="6">
    <location>
        <begin position="49"/>
        <end position="413"/>
    </location>
</feature>
<sequence length="546" mass="59458">MGGASSLWRLPLGLSIGLALSAAASSAATDGAAAASSAATDGAAASSRRNIILILTDDQDIELGGMTPMQKTQKEFENGVKFDHFYVNTPICCPSRMQLLSGRYGHNIRDARLDPFPDGAATCGDEPVESPRVGSCGCMRMDCSRAFEEATYATALRRSGYATAYVGKYLNPPAMVRYCRNETLGPLDHGWPPGWDAFFGMCDQASTPQGAYYSVNWVDSAAGAVVFTGSEPADYTTSIVGNRSVAYLKLAPKDRPFFLAAAVRAPHAPQLPPPWHASAFPDARVPRDGAYNATPTGKPYWMSRNPPLSDEDAAEFDAVYADRWRALLAVDDLVAGVFDELRASSLIDDTYVFYTSDHGYHMGHFRLPPLKMHKYEFDIRVPLLATGPGLAPASRREVAGFVDLAPTFLAIAGAAAADGAMDGTSLLPLLEDDDDVEWREEMLVEYAPITNWLDGAHRRVDDAPDNNFRALRIVSERENALYAETTSLVDYDFEHSDEFFIEYYDLRHNYDPHQLHNLAGKTSPGHLADLRSRLAAAWGCAGATCP</sequence>
<gene>
    <name evidence="7" type="ORF">SO694_00098034</name>
</gene>
<dbReference type="EMBL" id="JBBJCI010000248">
    <property type="protein sequence ID" value="KAK7237619.1"/>
    <property type="molecule type" value="Genomic_DNA"/>
</dbReference>
<name>A0ABR1FSQ2_AURAN</name>
<evidence type="ECO:0000259" key="6">
    <source>
        <dbReference type="Pfam" id="PF00884"/>
    </source>
</evidence>
<evidence type="ECO:0000256" key="5">
    <source>
        <dbReference type="SAM" id="SignalP"/>
    </source>
</evidence>
<dbReference type="PANTHER" id="PTHR43108">
    <property type="entry name" value="N-ACETYLGLUCOSAMINE-6-SULFATASE FAMILY MEMBER"/>
    <property type="match status" value="1"/>
</dbReference>
<feature type="chain" id="PRO_5047048764" evidence="5">
    <location>
        <begin position="27"/>
        <end position="546"/>
    </location>
</feature>
<evidence type="ECO:0000256" key="2">
    <source>
        <dbReference type="ARBA" id="ARBA00022729"/>
    </source>
</evidence>
<evidence type="ECO:0000313" key="7">
    <source>
        <dbReference type="EMBL" id="KAK7237619.1"/>
    </source>
</evidence>
<dbReference type="GO" id="GO:0016787">
    <property type="term" value="F:hydrolase activity"/>
    <property type="evidence" value="ECO:0007669"/>
    <property type="project" value="UniProtKB-KW"/>
</dbReference>
<keyword evidence="2 5" id="KW-0732">Signal</keyword>
<proteinExistence type="inferred from homology"/>
<evidence type="ECO:0000313" key="8">
    <source>
        <dbReference type="Proteomes" id="UP001363151"/>
    </source>
</evidence>
<accession>A0ABR1FSQ2</accession>
<dbReference type="InterPro" id="IPR000917">
    <property type="entry name" value="Sulfatase_N"/>
</dbReference>
<dbReference type="Gene3D" id="3.40.720.10">
    <property type="entry name" value="Alkaline Phosphatase, subunit A"/>
    <property type="match status" value="1"/>
</dbReference>
<evidence type="ECO:0000256" key="1">
    <source>
        <dbReference type="ARBA" id="ARBA00008779"/>
    </source>
</evidence>
<keyword evidence="8" id="KW-1185">Reference proteome</keyword>
<dbReference type="PIRSF" id="PIRSF036666">
    <property type="entry name" value="G6S"/>
    <property type="match status" value="1"/>
</dbReference>
<dbReference type="Proteomes" id="UP001363151">
    <property type="component" value="Unassembled WGS sequence"/>
</dbReference>
<evidence type="ECO:0000256" key="4">
    <source>
        <dbReference type="ARBA" id="ARBA00023180"/>
    </source>
</evidence>
<dbReference type="Pfam" id="PF00884">
    <property type="entry name" value="Sulfatase"/>
    <property type="match status" value="1"/>
</dbReference>
<keyword evidence="4" id="KW-0325">Glycoprotein</keyword>
<dbReference type="InterPro" id="IPR024607">
    <property type="entry name" value="Sulfatase_CS"/>
</dbReference>
<dbReference type="PROSITE" id="PS00149">
    <property type="entry name" value="SULFATASE_2"/>
    <property type="match status" value="1"/>
</dbReference>
<evidence type="ECO:0000256" key="3">
    <source>
        <dbReference type="ARBA" id="ARBA00022801"/>
    </source>
</evidence>
<protein>
    <submittedName>
        <fullName evidence="7">Sulfuric ester hydrolase</fullName>
    </submittedName>
</protein>
<comment type="similarity">
    <text evidence="1">Belongs to the sulfatase family.</text>
</comment>
<dbReference type="SUPFAM" id="SSF53649">
    <property type="entry name" value="Alkaline phosphatase-like"/>
    <property type="match status" value="1"/>
</dbReference>
<dbReference type="InterPro" id="IPR017850">
    <property type="entry name" value="Alkaline_phosphatase_core_sf"/>
</dbReference>
<reference evidence="7 8" key="1">
    <citation type="submission" date="2024-03" db="EMBL/GenBank/DDBJ databases">
        <title>Aureococcus anophagefferens CCMP1851 and Kratosvirus quantuckense: Draft genome of a second virus-susceptible host strain in the model system.</title>
        <authorList>
            <person name="Chase E."/>
            <person name="Truchon A.R."/>
            <person name="Schepens W."/>
            <person name="Wilhelm S.W."/>
        </authorList>
    </citation>
    <scope>NUCLEOTIDE SEQUENCE [LARGE SCALE GENOMIC DNA]</scope>
    <source>
        <strain evidence="7 8">CCMP1851</strain>
    </source>
</reference>
<feature type="signal peptide" evidence="5">
    <location>
        <begin position="1"/>
        <end position="26"/>
    </location>
</feature>